<name>W9G6H7_9MICO</name>
<dbReference type="AlphaFoldDB" id="W9G6H7"/>
<dbReference type="eggNOG" id="COG2890">
    <property type="taxonomic scope" value="Bacteria"/>
</dbReference>
<dbReference type="RefSeq" id="WP_051510411.1">
    <property type="nucleotide sequence ID" value="NZ_AWSA01000017.1"/>
</dbReference>
<dbReference type="EMBL" id="AWSA01000017">
    <property type="protein sequence ID" value="EWT01791.1"/>
    <property type="molecule type" value="Genomic_DNA"/>
</dbReference>
<dbReference type="GO" id="GO:0008168">
    <property type="term" value="F:methyltransferase activity"/>
    <property type="evidence" value="ECO:0007669"/>
    <property type="project" value="UniProtKB-KW"/>
</dbReference>
<keyword evidence="2" id="KW-1185">Reference proteome</keyword>
<dbReference type="Proteomes" id="UP000019489">
    <property type="component" value="Unassembled WGS sequence"/>
</dbReference>
<dbReference type="STRING" id="1386089.N865_07995"/>
<gene>
    <name evidence="1" type="ORF">N865_07995</name>
</gene>
<proteinExistence type="predicted"/>
<dbReference type="SUPFAM" id="SSF53335">
    <property type="entry name" value="S-adenosyl-L-methionine-dependent methyltransferases"/>
    <property type="match status" value="1"/>
</dbReference>
<dbReference type="GO" id="GO:0032259">
    <property type="term" value="P:methylation"/>
    <property type="evidence" value="ECO:0007669"/>
    <property type="project" value="UniProtKB-KW"/>
</dbReference>
<dbReference type="Gene3D" id="3.40.50.150">
    <property type="entry name" value="Vaccinia Virus protein VP39"/>
    <property type="match status" value="1"/>
</dbReference>
<protein>
    <submittedName>
        <fullName evidence="1">Methyltransferase type 12</fullName>
    </submittedName>
</protein>
<comment type="caution">
    <text evidence="1">The sequence shown here is derived from an EMBL/GenBank/DDBJ whole genome shotgun (WGS) entry which is preliminary data.</text>
</comment>
<keyword evidence="1" id="KW-0808">Transferase</keyword>
<reference evidence="1 2" key="1">
    <citation type="submission" date="2013-08" db="EMBL/GenBank/DDBJ databases">
        <title>Intrasporangium oryzae NRRL B-24470.</title>
        <authorList>
            <person name="Liu H."/>
            <person name="Wang G."/>
        </authorList>
    </citation>
    <scope>NUCLEOTIDE SEQUENCE [LARGE SCALE GENOMIC DNA]</scope>
    <source>
        <strain evidence="1 2">NRRL B-24470</strain>
    </source>
</reference>
<keyword evidence="1" id="KW-0489">Methyltransferase</keyword>
<dbReference type="InterPro" id="IPR029063">
    <property type="entry name" value="SAM-dependent_MTases_sf"/>
</dbReference>
<evidence type="ECO:0000313" key="1">
    <source>
        <dbReference type="EMBL" id="EWT01791.1"/>
    </source>
</evidence>
<dbReference type="OrthoDB" id="9799092at2"/>
<evidence type="ECO:0000313" key="2">
    <source>
        <dbReference type="Proteomes" id="UP000019489"/>
    </source>
</evidence>
<accession>W9G6H7</accession>
<sequence>MTGAPARADDNARTLAAYEQRAQLYREQTRGAGGGAVDALLRTLATQAPEGTVLEIGSAHGRDADVLESLGRQVRRTDATRAFVEMQRADGHVADVLDVLTDRLVDETVGPYAAVLADAVFLHFTPAQLRTVLVKVRDALVAGGLLGFTVKVGEGSEWSTHKLGVPRFFHYWQPAALRAEIEAAGLEVVALEVESGPVVDWIVVICTPVLPPSPPPPPGGDSSASMSG</sequence>
<organism evidence="1 2">
    <name type="scientific">Intrasporangium oryzae NRRL B-24470</name>
    <dbReference type="NCBI Taxonomy" id="1386089"/>
    <lineage>
        <taxon>Bacteria</taxon>
        <taxon>Bacillati</taxon>
        <taxon>Actinomycetota</taxon>
        <taxon>Actinomycetes</taxon>
        <taxon>Micrococcales</taxon>
        <taxon>Intrasporangiaceae</taxon>
        <taxon>Intrasporangium</taxon>
    </lineage>
</organism>